<evidence type="ECO:0000313" key="3">
    <source>
        <dbReference type="Proteomes" id="UP001291653"/>
    </source>
</evidence>
<dbReference type="InterPro" id="IPR001509">
    <property type="entry name" value="Epimerase_deHydtase"/>
</dbReference>
<evidence type="ECO:0000313" key="2">
    <source>
        <dbReference type="EMBL" id="GLF94028.1"/>
    </source>
</evidence>
<protein>
    <submittedName>
        <fullName evidence="2">NAD-dependent epimerase/dehydratase family protein</fullName>
    </submittedName>
</protein>
<reference evidence="2 3" key="1">
    <citation type="submission" date="2022-10" db="EMBL/GenBank/DDBJ databases">
        <title>Draft genome sequence of Streptomyces sp. YSPA8.</title>
        <authorList>
            <person name="Moriuchi R."/>
            <person name="Dohra H."/>
            <person name="Yamamura H."/>
            <person name="Kodani S."/>
        </authorList>
    </citation>
    <scope>NUCLEOTIDE SEQUENCE [LARGE SCALE GENOMIC DNA]</scope>
    <source>
        <strain evidence="2 3">YSPA8</strain>
    </source>
</reference>
<feature type="domain" description="NAD-dependent epimerase/dehydratase" evidence="1">
    <location>
        <begin position="4"/>
        <end position="204"/>
    </location>
</feature>
<sequence>MRLLVLGGTEFAGRALVAAGVERGWEVTVFNRGTRPVPAGVETLVGDRTEPGGLAALEAGEWDVVVDTWAAQPRAVRDTARLLQGRVGRYVYVSSCSVYAFPQPVGFDESAPLVAGDPDAGEVEYPQAKRGGELAVLDVFGAERSLLVRAGLLLGPWENVDRLPWWLRRVAEGGPVLAPGPGGNPLQYIDIRDLAAWTLDAAAAGLHGPYNMVSEQGHATMEELLTACVRVTGSDAELRWVDARTVLDAGVEPWTELPVWVPREETPELFNAVYRQDVSKAVAAGLRCRPVAETVADTWAWMRTEDPDRPRRAPRRTVGLDRAVEERILADKE</sequence>
<name>A0ABQ5NV55_9ACTN</name>
<comment type="caution">
    <text evidence="2">The sequence shown here is derived from an EMBL/GenBank/DDBJ whole genome shotgun (WGS) entry which is preliminary data.</text>
</comment>
<proteinExistence type="predicted"/>
<dbReference type="SUPFAM" id="SSF51735">
    <property type="entry name" value="NAD(P)-binding Rossmann-fold domains"/>
    <property type="match status" value="1"/>
</dbReference>
<dbReference type="InterPro" id="IPR036291">
    <property type="entry name" value="NAD(P)-bd_dom_sf"/>
</dbReference>
<dbReference type="PANTHER" id="PTHR43245">
    <property type="entry name" value="BIFUNCTIONAL POLYMYXIN RESISTANCE PROTEIN ARNA"/>
    <property type="match status" value="1"/>
</dbReference>
<dbReference type="PANTHER" id="PTHR43245:SF13">
    <property type="entry name" value="UDP-D-APIOSE_UDP-D-XYLOSE SYNTHASE 2"/>
    <property type="match status" value="1"/>
</dbReference>
<accession>A0ABQ5NV55</accession>
<dbReference type="Pfam" id="PF01370">
    <property type="entry name" value="Epimerase"/>
    <property type="match status" value="1"/>
</dbReference>
<gene>
    <name evidence="2" type="ORF">SYYSPA8_07045</name>
</gene>
<dbReference type="Gene3D" id="3.40.50.720">
    <property type="entry name" value="NAD(P)-binding Rossmann-like Domain"/>
    <property type="match status" value="1"/>
</dbReference>
<dbReference type="RefSeq" id="WP_323446095.1">
    <property type="nucleotide sequence ID" value="NZ_BSBI01000002.1"/>
</dbReference>
<dbReference type="InterPro" id="IPR050177">
    <property type="entry name" value="Lipid_A_modif_metabolic_enz"/>
</dbReference>
<keyword evidence="3" id="KW-1185">Reference proteome</keyword>
<dbReference type="Proteomes" id="UP001291653">
    <property type="component" value="Unassembled WGS sequence"/>
</dbReference>
<organism evidence="2 3">
    <name type="scientific">Streptomyces yaizuensis</name>
    <dbReference type="NCBI Taxonomy" id="2989713"/>
    <lineage>
        <taxon>Bacteria</taxon>
        <taxon>Bacillati</taxon>
        <taxon>Actinomycetota</taxon>
        <taxon>Actinomycetes</taxon>
        <taxon>Kitasatosporales</taxon>
        <taxon>Streptomycetaceae</taxon>
        <taxon>Streptomyces</taxon>
    </lineage>
</organism>
<evidence type="ECO:0000259" key="1">
    <source>
        <dbReference type="Pfam" id="PF01370"/>
    </source>
</evidence>
<dbReference type="EMBL" id="BSBI01000002">
    <property type="protein sequence ID" value="GLF94028.1"/>
    <property type="molecule type" value="Genomic_DNA"/>
</dbReference>